<organism evidence="3">
    <name type="scientific">Candidatus Kentrum sp. LFY</name>
    <dbReference type="NCBI Taxonomy" id="2126342"/>
    <lineage>
        <taxon>Bacteria</taxon>
        <taxon>Pseudomonadati</taxon>
        <taxon>Pseudomonadota</taxon>
        <taxon>Gammaproteobacteria</taxon>
        <taxon>Candidatus Kentrum</taxon>
    </lineage>
</organism>
<accession>A0A450UTM7</accession>
<keyword evidence="1" id="KW-0059">Arsenical resistance</keyword>
<dbReference type="GO" id="GO:0046685">
    <property type="term" value="P:response to arsenic-containing substance"/>
    <property type="evidence" value="ECO:0007669"/>
    <property type="project" value="UniProtKB-KW"/>
</dbReference>
<dbReference type="InterPro" id="IPR023485">
    <property type="entry name" value="Ptyr_pPase"/>
</dbReference>
<sequence>MGGYHHYNVLFLCTGNSARSILAESLLEFWGEGRFGGFSAGSHPTGEVNPLAIELLREFGIDTMGLRSKSWDEFARPDAPKMDFVFTVCGKAAGETCPVWIGEPMKAHWGVEDPASAQGTKTERMDAFRMAFQTLEKRIKVFTSLPIALLSASAIQKELNEIGEM</sequence>
<dbReference type="InterPro" id="IPR036196">
    <property type="entry name" value="Ptyr_pPase_sf"/>
</dbReference>
<proteinExistence type="predicted"/>
<protein>
    <submittedName>
        <fullName evidence="3">Arsenate reductase</fullName>
    </submittedName>
</protein>
<dbReference type="PANTHER" id="PTHR43428:SF1">
    <property type="entry name" value="ARSENATE REDUCTASE"/>
    <property type="match status" value="1"/>
</dbReference>
<dbReference type="Gene3D" id="3.40.50.2300">
    <property type="match status" value="1"/>
</dbReference>
<feature type="domain" description="Phosphotyrosine protein phosphatase I" evidence="2">
    <location>
        <begin position="7"/>
        <end position="145"/>
    </location>
</feature>
<evidence type="ECO:0000313" key="3">
    <source>
        <dbReference type="EMBL" id="VFJ95911.1"/>
    </source>
</evidence>
<name>A0A450UTM7_9GAMM</name>
<reference evidence="3" key="1">
    <citation type="submission" date="2019-02" db="EMBL/GenBank/DDBJ databases">
        <authorList>
            <person name="Gruber-Vodicka R. H."/>
            <person name="Seah K. B. B."/>
        </authorList>
    </citation>
    <scope>NUCLEOTIDE SEQUENCE</scope>
    <source>
        <strain evidence="3">BECK_M6</strain>
    </source>
</reference>
<evidence type="ECO:0000259" key="2">
    <source>
        <dbReference type="SMART" id="SM00226"/>
    </source>
</evidence>
<gene>
    <name evidence="3" type="ORF">BECKLFY1418A_GA0070994_10541</name>
</gene>
<dbReference type="Pfam" id="PF01451">
    <property type="entry name" value="LMWPc"/>
    <property type="match status" value="1"/>
</dbReference>
<dbReference type="PANTHER" id="PTHR43428">
    <property type="entry name" value="ARSENATE REDUCTASE"/>
    <property type="match status" value="1"/>
</dbReference>
<dbReference type="EMBL" id="CAADFH010000054">
    <property type="protein sequence ID" value="VFJ95911.1"/>
    <property type="molecule type" value="Genomic_DNA"/>
</dbReference>
<evidence type="ECO:0000256" key="1">
    <source>
        <dbReference type="ARBA" id="ARBA00022849"/>
    </source>
</evidence>
<dbReference type="SUPFAM" id="SSF52788">
    <property type="entry name" value="Phosphotyrosine protein phosphatases I"/>
    <property type="match status" value="1"/>
</dbReference>
<dbReference type="CDD" id="cd16345">
    <property type="entry name" value="LMWP_ArsC"/>
    <property type="match status" value="1"/>
</dbReference>
<dbReference type="AlphaFoldDB" id="A0A450UTM7"/>
<dbReference type="SMART" id="SM00226">
    <property type="entry name" value="LMWPc"/>
    <property type="match status" value="1"/>
</dbReference>